<sequence length="116" mass="13390">MNSLYERQETEKEAKQISDGLSIDDLNFEYEVEGNTHFTPVRVYNNSKKTILEMPRSVETNKLPSLLVINAGQRELINYRFRNGKFIVDGLPDHIALLLGTEDHQQTVLIKRKEGE</sequence>
<comment type="similarity">
    <text evidence="1">Belongs to the TrbG/VirB9 family.</text>
</comment>
<dbReference type="InterPro" id="IPR033645">
    <property type="entry name" value="VirB9/CagX/TrbG_C"/>
</dbReference>
<protein>
    <submittedName>
        <fullName evidence="3">Conjugative transfer protein trbG</fullName>
    </submittedName>
</protein>
<accession>A0A0B8PGP8</accession>
<comment type="caution">
    <text evidence="3">The sequence shown here is derived from an EMBL/GenBank/DDBJ whole genome shotgun (WGS) entry which is preliminary data.</text>
</comment>
<evidence type="ECO:0000256" key="2">
    <source>
        <dbReference type="ARBA" id="ARBA00022729"/>
    </source>
</evidence>
<dbReference type="Pfam" id="PF03524">
    <property type="entry name" value="CagX"/>
    <property type="match status" value="1"/>
</dbReference>
<dbReference type="InterPro" id="IPR038161">
    <property type="entry name" value="VirB9/CagX/TrbG_C_sf"/>
</dbReference>
<proteinExistence type="inferred from homology"/>
<evidence type="ECO:0000313" key="3">
    <source>
        <dbReference type="EMBL" id="GAM65486.1"/>
    </source>
</evidence>
<keyword evidence="2" id="KW-0732">Signal</keyword>
<dbReference type="Proteomes" id="UP000031670">
    <property type="component" value="Unassembled WGS sequence"/>
</dbReference>
<name>A0A0B8PGP8_9VIBR</name>
<dbReference type="InterPro" id="IPR010258">
    <property type="entry name" value="Conjugal_tfr_TrbG/VirB9/CagX"/>
</dbReference>
<gene>
    <name evidence="3" type="ORF">JCM19232_4986</name>
</gene>
<evidence type="ECO:0000256" key="1">
    <source>
        <dbReference type="ARBA" id="ARBA00006135"/>
    </source>
</evidence>
<reference evidence="3 4" key="1">
    <citation type="submission" date="2015-01" db="EMBL/GenBank/DDBJ databases">
        <title>Vibrio sp. C5 JCM 19232 whole genome shotgun sequence.</title>
        <authorList>
            <person name="Sawabe T."/>
            <person name="Meirelles P."/>
            <person name="Feng G."/>
            <person name="Sayaka M."/>
            <person name="Hattori M."/>
            <person name="Ohkuma M."/>
        </authorList>
    </citation>
    <scope>NUCLEOTIDE SEQUENCE [LARGE SCALE GENOMIC DNA]</scope>
    <source>
        <strain evidence="3 4">JCM19232</strain>
    </source>
</reference>
<dbReference type="CDD" id="cd06911">
    <property type="entry name" value="VirB9_CagX_TrbG"/>
    <property type="match status" value="1"/>
</dbReference>
<evidence type="ECO:0000313" key="4">
    <source>
        <dbReference type="Proteomes" id="UP000031670"/>
    </source>
</evidence>
<dbReference type="AlphaFoldDB" id="A0A0B8PGP8"/>
<dbReference type="EMBL" id="BBSA01000020">
    <property type="protein sequence ID" value="GAM65486.1"/>
    <property type="molecule type" value="Genomic_DNA"/>
</dbReference>
<dbReference type="Gene3D" id="2.60.40.2500">
    <property type="match status" value="1"/>
</dbReference>
<organism evidence="3 4">
    <name type="scientific">Vibrio ishigakensis</name>
    <dbReference type="NCBI Taxonomy" id="1481914"/>
    <lineage>
        <taxon>Bacteria</taxon>
        <taxon>Pseudomonadati</taxon>
        <taxon>Pseudomonadota</taxon>
        <taxon>Gammaproteobacteria</taxon>
        <taxon>Vibrionales</taxon>
        <taxon>Vibrionaceae</taxon>
        <taxon>Vibrio</taxon>
    </lineage>
</organism>
<reference evidence="3 4" key="2">
    <citation type="submission" date="2015-01" db="EMBL/GenBank/DDBJ databases">
        <authorList>
            <consortium name="NBRP consortium"/>
            <person name="Sawabe T."/>
            <person name="Meirelles P."/>
            <person name="Feng G."/>
            <person name="Sayaka M."/>
            <person name="Hattori M."/>
            <person name="Ohkuma M."/>
        </authorList>
    </citation>
    <scope>NUCLEOTIDE SEQUENCE [LARGE SCALE GENOMIC DNA]</scope>
    <source>
        <strain evidence="3 4">JCM19232</strain>
    </source>
</reference>